<dbReference type="EMBL" id="CP159837">
    <property type="protein sequence ID" value="XCM34639.1"/>
    <property type="molecule type" value="Genomic_DNA"/>
</dbReference>
<protein>
    <submittedName>
        <fullName evidence="1">Uncharacterized protein</fullName>
    </submittedName>
</protein>
<sequence length="92" mass="9836">MKLTKSKYWIVIFLGILSEIGTIGALGTKLSFAHLSSFNNSPSAPSVNLDLDQSNEMALLTAMPNSRINIRSGAGTEFSSVHYGLAGDRFSA</sequence>
<reference evidence="1" key="1">
    <citation type="submission" date="2024-07" db="EMBL/GenBank/DDBJ databases">
        <authorList>
            <person name="Kim Y.J."/>
            <person name="Jeong J.Y."/>
        </authorList>
    </citation>
    <scope>NUCLEOTIDE SEQUENCE</scope>
    <source>
        <strain evidence="1">GIHE-MW2</strain>
    </source>
</reference>
<dbReference type="RefSeq" id="WP_156331972.1">
    <property type="nucleotide sequence ID" value="NZ_CP159837.1"/>
</dbReference>
<evidence type="ECO:0000313" key="1">
    <source>
        <dbReference type="EMBL" id="XCM34639.1"/>
    </source>
</evidence>
<proteinExistence type="predicted"/>
<gene>
    <name evidence="1" type="ORF">ABWT76_003252</name>
</gene>
<dbReference type="AlphaFoldDB" id="A0AAU8J679"/>
<name>A0AAU8J679_9CYAN</name>
<accession>A0AAU8J679</accession>
<organism evidence="1">
    <name type="scientific">Planktothricoides raciborskii GIHE-MW2</name>
    <dbReference type="NCBI Taxonomy" id="2792601"/>
    <lineage>
        <taxon>Bacteria</taxon>
        <taxon>Bacillati</taxon>
        <taxon>Cyanobacteriota</taxon>
        <taxon>Cyanophyceae</taxon>
        <taxon>Oscillatoriophycideae</taxon>
        <taxon>Oscillatoriales</taxon>
        <taxon>Oscillatoriaceae</taxon>
        <taxon>Planktothricoides</taxon>
    </lineage>
</organism>